<dbReference type="Proteomes" id="UP000054988">
    <property type="component" value="Unassembled WGS sequence"/>
</dbReference>
<protein>
    <submittedName>
        <fullName evidence="1">Uncharacterized protein</fullName>
    </submittedName>
</protein>
<comment type="caution">
    <text evidence="1">The sequence shown here is derived from an EMBL/GenBank/DDBJ whole genome shotgun (WGS) entry which is preliminary data.</text>
</comment>
<dbReference type="AlphaFoldDB" id="A0A0W0G4B9"/>
<proteinExistence type="predicted"/>
<sequence length="73" mass="8001">MYLLVVGVAACGVASYPAYVPVAILYRPLLNPPLRNIPGPNPPSWLYGNTTRAVVDEKLGCHFLELYDEKVAN</sequence>
<accession>A0A0W0G4B9</accession>
<gene>
    <name evidence="1" type="ORF">WG66_4251</name>
</gene>
<evidence type="ECO:0000313" key="2">
    <source>
        <dbReference type="Proteomes" id="UP000054988"/>
    </source>
</evidence>
<name>A0A0W0G4B9_MONRR</name>
<organism evidence="1 2">
    <name type="scientific">Moniliophthora roreri</name>
    <name type="common">Frosty pod rot fungus</name>
    <name type="synonym">Monilia roreri</name>
    <dbReference type="NCBI Taxonomy" id="221103"/>
    <lineage>
        <taxon>Eukaryota</taxon>
        <taxon>Fungi</taxon>
        <taxon>Dikarya</taxon>
        <taxon>Basidiomycota</taxon>
        <taxon>Agaricomycotina</taxon>
        <taxon>Agaricomycetes</taxon>
        <taxon>Agaricomycetidae</taxon>
        <taxon>Agaricales</taxon>
        <taxon>Marasmiineae</taxon>
        <taxon>Marasmiaceae</taxon>
        <taxon>Moniliophthora</taxon>
    </lineage>
</organism>
<reference evidence="1 2" key="1">
    <citation type="submission" date="2015-12" db="EMBL/GenBank/DDBJ databases">
        <title>Draft genome sequence of Moniliophthora roreri, the causal agent of frosty pod rot of cacao.</title>
        <authorList>
            <person name="Aime M.C."/>
            <person name="Diaz-Valderrama J.R."/>
            <person name="Kijpornyongpan T."/>
            <person name="Phillips-Mora W."/>
        </authorList>
    </citation>
    <scope>NUCLEOTIDE SEQUENCE [LARGE SCALE GENOMIC DNA]</scope>
    <source>
        <strain evidence="1 2">MCA 2952</strain>
    </source>
</reference>
<evidence type="ECO:0000313" key="1">
    <source>
        <dbReference type="EMBL" id="KTB43189.1"/>
    </source>
</evidence>
<dbReference type="EMBL" id="LATX01001233">
    <property type="protein sequence ID" value="KTB43189.1"/>
    <property type="molecule type" value="Genomic_DNA"/>
</dbReference>